<name>A0A0U3PK46_9HYPH</name>
<keyword evidence="2" id="KW-1185">Reference proteome</keyword>
<reference evidence="1 2" key="1">
    <citation type="submission" date="2015-10" db="EMBL/GenBank/DDBJ databases">
        <title>The world's first case of liver abscess caused by Pannonibacter phragmitetus.</title>
        <authorList>
            <person name="Ming D."/>
            <person name="Wang M."/>
            <person name="Zhou Y."/>
            <person name="Jiang T."/>
            <person name="Hu S."/>
        </authorList>
    </citation>
    <scope>NUCLEOTIDE SEQUENCE [LARGE SCALE GENOMIC DNA]</scope>
    <source>
        <strain evidence="1 2">31801</strain>
    </source>
</reference>
<dbReference type="eggNOG" id="ENOG502Z976">
    <property type="taxonomic scope" value="Bacteria"/>
</dbReference>
<dbReference type="STRING" id="121719.APZ00_11495"/>
<sequence>MSTKPKAAKDPEPVTGTITFIQSHRPALEDGLYEITVAQRVRNTDANARPDAQFDETYTHTRRFQVAGARFSIDSTAIDSSFPPAGSQGEYATVLPHAVFNLQSLPWQRSLGDAQDSSWLALLVFDENDPPPRVSEVMTGDLTPAPFPHAQGEAPAASALPADAVSYPGLTLEYGQFPWDPCRVIDVPVDLFNAVAPGLADMPWLAHSRTVSSTAPLRAAGLASGQTSIETSVVTGNRLPDPNSRVTVHLVSLEGMASLLPQGDSYTPANILLPDGTPAKTIRLVSLFSWSYRSVDPQQTFTGLLMNLDAEDGLRVFAIKNGAEDTSEAGRYAANALNLGYTPANHHTRQGSRTVSWYRGPFVPFEVSGTITVPVPGGADNAAPIRTADEAVRYDPDTGMMDVSYAAAWEIGRLLALQDKGFSDALVRWKTANTRKVFETFERQILEEAFGGALALTQMRATRADGNELHHAAADFIRTRLKQFLAPGLGSGGGRDGPADRED</sequence>
<dbReference type="KEGG" id="pphr:APZ00_11495"/>
<dbReference type="RefSeq" id="WP_058898974.1">
    <property type="nucleotide sequence ID" value="NZ_CP013068.1"/>
</dbReference>
<dbReference type="Proteomes" id="UP000064921">
    <property type="component" value="Chromosome"/>
</dbReference>
<gene>
    <name evidence="1" type="ORF">APZ00_11495</name>
</gene>
<evidence type="ECO:0000313" key="1">
    <source>
        <dbReference type="EMBL" id="ALV27613.1"/>
    </source>
</evidence>
<evidence type="ECO:0000313" key="2">
    <source>
        <dbReference type="Proteomes" id="UP000064921"/>
    </source>
</evidence>
<organism evidence="1 2">
    <name type="scientific">Pannonibacter phragmitetus</name>
    <dbReference type="NCBI Taxonomy" id="121719"/>
    <lineage>
        <taxon>Bacteria</taxon>
        <taxon>Pseudomonadati</taxon>
        <taxon>Pseudomonadota</taxon>
        <taxon>Alphaproteobacteria</taxon>
        <taxon>Hyphomicrobiales</taxon>
        <taxon>Stappiaceae</taxon>
        <taxon>Pannonibacter</taxon>
    </lineage>
</organism>
<protein>
    <submittedName>
        <fullName evidence="1">Uncharacterized protein</fullName>
    </submittedName>
</protein>
<dbReference type="EMBL" id="CP013068">
    <property type="protein sequence ID" value="ALV27613.1"/>
    <property type="molecule type" value="Genomic_DNA"/>
</dbReference>
<dbReference type="AlphaFoldDB" id="A0A0U3PK46"/>
<proteinExistence type="predicted"/>
<accession>A0A0U3PK46</accession>